<evidence type="ECO:0000256" key="2">
    <source>
        <dbReference type="SAM" id="Phobius"/>
    </source>
</evidence>
<dbReference type="EMBL" id="JAANQT010005073">
    <property type="protein sequence ID" value="KAG1296064.1"/>
    <property type="molecule type" value="Genomic_DNA"/>
</dbReference>
<proteinExistence type="predicted"/>
<feature type="compositionally biased region" description="Acidic residues" evidence="1">
    <location>
        <begin position="126"/>
        <end position="140"/>
    </location>
</feature>
<feature type="compositionally biased region" description="Polar residues" evidence="1">
    <location>
        <begin position="48"/>
        <end position="62"/>
    </location>
</feature>
<keyword evidence="4" id="KW-1185">Reference proteome</keyword>
<feature type="region of interest" description="Disordered" evidence="1">
    <location>
        <begin position="105"/>
        <end position="140"/>
    </location>
</feature>
<keyword evidence="2" id="KW-0472">Membrane</keyword>
<gene>
    <name evidence="3" type="ORF">G6F64_013249</name>
</gene>
<dbReference type="Proteomes" id="UP000716291">
    <property type="component" value="Unassembled WGS sequence"/>
</dbReference>
<feature type="transmembrane region" description="Helical" evidence="2">
    <location>
        <begin position="70"/>
        <end position="94"/>
    </location>
</feature>
<reference evidence="3" key="1">
    <citation type="journal article" date="2020" name="Microb. Genom.">
        <title>Genetic diversity of clinical and environmental Mucorales isolates obtained from an investigation of mucormycosis cases among solid organ transplant recipients.</title>
        <authorList>
            <person name="Nguyen M.H."/>
            <person name="Kaul D."/>
            <person name="Muto C."/>
            <person name="Cheng S.J."/>
            <person name="Richter R.A."/>
            <person name="Bruno V.M."/>
            <person name="Liu G."/>
            <person name="Beyhan S."/>
            <person name="Sundermann A.J."/>
            <person name="Mounaud S."/>
            <person name="Pasculle A.W."/>
            <person name="Nierman W.C."/>
            <person name="Driscoll E."/>
            <person name="Cumbie R."/>
            <person name="Clancy C.J."/>
            <person name="Dupont C.L."/>
        </authorList>
    </citation>
    <scope>NUCLEOTIDE SEQUENCE</scope>
    <source>
        <strain evidence="3">GL11</strain>
    </source>
</reference>
<feature type="region of interest" description="Disordered" evidence="1">
    <location>
        <begin position="39"/>
        <end position="62"/>
    </location>
</feature>
<dbReference type="AlphaFoldDB" id="A0A9P7BKG6"/>
<evidence type="ECO:0000256" key="1">
    <source>
        <dbReference type="SAM" id="MobiDB-lite"/>
    </source>
</evidence>
<evidence type="ECO:0000313" key="3">
    <source>
        <dbReference type="EMBL" id="KAG1296064.1"/>
    </source>
</evidence>
<accession>A0A9P7BKG6</accession>
<protein>
    <submittedName>
        <fullName evidence="3">Uncharacterized protein</fullName>
    </submittedName>
</protein>
<comment type="caution">
    <text evidence="3">The sequence shown here is derived from an EMBL/GenBank/DDBJ whole genome shotgun (WGS) entry which is preliminary data.</text>
</comment>
<name>A0A9P7BKG6_RHIOR</name>
<keyword evidence="2" id="KW-0812">Transmembrane</keyword>
<sequence>MQLFLFLAVTTGWKSSSELSSTLTGVDNTVSRPTRIKPESKPFGVASITPTPTEASSSSFEDNAQKEADVYLTVAYVIFGSLAVFGVATGLYFYKRNGWYPLDKVDKQQPRPGGYEFDMLRPLTEHDEEDEEEDEKLGNN</sequence>
<organism evidence="3 4">
    <name type="scientific">Rhizopus oryzae</name>
    <name type="common">Mucormycosis agent</name>
    <name type="synonym">Rhizopus arrhizus var. delemar</name>
    <dbReference type="NCBI Taxonomy" id="64495"/>
    <lineage>
        <taxon>Eukaryota</taxon>
        <taxon>Fungi</taxon>
        <taxon>Fungi incertae sedis</taxon>
        <taxon>Mucoromycota</taxon>
        <taxon>Mucoromycotina</taxon>
        <taxon>Mucoromycetes</taxon>
        <taxon>Mucorales</taxon>
        <taxon>Mucorineae</taxon>
        <taxon>Rhizopodaceae</taxon>
        <taxon>Rhizopus</taxon>
    </lineage>
</organism>
<keyword evidence="2" id="KW-1133">Transmembrane helix</keyword>
<evidence type="ECO:0000313" key="4">
    <source>
        <dbReference type="Proteomes" id="UP000716291"/>
    </source>
</evidence>